<keyword evidence="2" id="KW-0067">ATP-binding</keyword>
<evidence type="ECO:0000256" key="2">
    <source>
        <dbReference type="ARBA" id="ARBA00022840"/>
    </source>
</evidence>
<gene>
    <name evidence="5" type="ORF">US91_C0007G0033</name>
</gene>
<dbReference type="PANTHER" id="PTHR11933:SF6">
    <property type="entry name" value="THIL AANH DOMAIN-CONTAINING PROTEIN"/>
    <property type="match status" value="1"/>
</dbReference>
<dbReference type="Gene3D" id="3.40.50.620">
    <property type="entry name" value="HUPs"/>
    <property type="match status" value="1"/>
</dbReference>
<dbReference type="Pfam" id="PF18297">
    <property type="entry name" value="NFACT-R_2"/>
    <property type="match status" value="1"/>
</dbReference>
<dbReference type="InterPro" id="IPR014729">
    <property type="entry name" value="Rossmann-like_a/b/a_fold"/>
</dbReference>
<dbReference type="EMBL" id="LBUU01000007">
    <property type="protein sequence ID" value="KKQ70023.1"/>
    <property type="molecule type" value="Genomic_DNA"/>
</dbReference>
<sequence>MHFPLDSRLRGNDKGRGLNMLTKSLSLFSGGLDSIIAVKLLQKQNIDVTGICFYSPFYGCEKALESAKELGIELKTIDISAEMLAVVKNPACGYGKNLNPCIDCHALMIRLANEIAQKENFDFIASGEVLGQRPFSQNKEALQRVQKLAGAEVLRPLSAKLLDETAVEKSGLVNRGLLERINGRDRHDQMELAERFQIKKYPSPAGGCLLTDPAYGERLGLMLENWPDCDSNDVNILRHGRVFWINLAKNDKQKPEKILVIIGREEADNNNLKKLAKKGDFMVQLKELNGPVTLIRSKFGLEPLDAGEITIDIPEKLNLGNRKLGEDKSADEIFQISAMLTGLYSVKARGKSAVFVLINM</sequence>
<organism evidence="5 6">
    <name type="scientific">Candidatus Falkowbacteria bacterium GW2011_GWE1_38_31</name>
    <dbReference type="NCBI Taxonomy" id="1618638"/>
    <lineage>
        <taxon>Bacteria</taxon>
        <taxon>Candidatus Falkowiibacteriota</taxon>
    </lineage>
</organism>
<evidence type="ECO:0000313" key="6">
    <source>
        <dbReference type="Proteomes" id="UP000034022"/>
    </source>
</evidence>
<proteinExistence type="predicted"/>
<name>A0A0G0JR14_9BACT</name>
<dbReference type="AlphaFoldDB" id="A0A0G0JR14"/>
<dbReference type="PATRIC" id="fig|1618638.3.peg.847"/>
<dbReference type="InterPro" id="IPR059101">
    <property type="entry name" value="NFACT-R_2"/>
</dbReference>
<reference evidence="5 6" key="1">
    <citation type="journal article" date="2015" name="Nature">
        <title>rRNA introns, odd ribosomes, and small enigmatic genomes across a large radiation of phyla.</title>
        <authorList>
            <person name="Brown C.T."/>
            <person name="Hug L.A."/>
            <person name="Thomas B.C."/>
            <person name="Sharon I."/>
            <person name="Castelle C.J."/>
            <person name="Singh A."/>
            <person name="Wilkins M.J."/>
            <person name="Williams K.H."/>
            <person name="Banfield J.F."/>
        </authorList>
    </citation>
    <scope>NUCLEOTIDE SEQUENCE [LARGE SCALE GENOMIC DNA]</scope>
</reference>
<keyword evidence="1" id="KW-0547">Nucleotide-binding</keyword>
<dbReference type="PANTHER" id="PTHR11933">
    <property type="entry name" value="TRNA 5-METHYLAMINOMETHYL-2-THIOURIDYLATE -METHYLTRANSFERASE"/>
    <property type="match status" value="1"/>
</dbReference>
<dbReference type="Proteomes" id="UP000034022">
    <property type="component" value="Unassembled WGS sequence"/>
</dbReference>
<evidence type="ECO:0000259" key="3">
    <source>
        <dbReference type="Pfam" id="PF02568"/>
    </source>
</evidence>
<evidence type="ECO:0000259" key="4">
    <source>
        <dbReference type="Pfam" id="PF18297"/>
    </source>
</evidence>
<protein>
    <submittedName>
        <fullName evidence="5">Thiamine biosynthesis protein-like protein</fullName>
    </submittedName>
</protein>
<feature type="domain" description="Thil AANH" evidence="3">
    <location>
        <begin position="23"/>
        <end position="157"/>
    </location>
</feature>
<evidence type="ECO:0000256" key="1">
    <source>
        <dbReference type="ARBA" id="ARBA00022741"/>
    </source>
</evidence>
<comment type="caution">
    <text evidence="5">The sequence shown here is derived from an EMBL/GenBank/DDBJ whole genome shotgun (WGS) entry which is preliminary data.</text>
</comment>
<dbReference type="InterPro" id="IPR020536">
    <property type="entry name" value="ThiI_AANH"/>
</dbReference>
<accession>A0A0G0JR14</accession>
<feature type="domain" description="NFACT protein RNA binding" evidence="4">
    <location>
        <begin position="257"/>
        <end position="300"/>
    </location>
</feature>
<dbReference type="GO" id="GO:0004810">
    <property type="term" value="F:CCA tRNA nucleotidyltransferase activity"/>
    <property type="evidence" value="ECO:0007669"/>
    <property type="project" value="InterPro"/>
</dbReference>
<evidence type="ECO:0000313" key="5">
    <source>
        <dbReference type="EMBL" id="KKQ70023.1"/>
    </source>
</evidence>
<dbReference type="Pfam" id="PF02568">
    <property type="entry name" value="ThiI"/>
    <property type="match status" value="1"/>
</dbReference>
<dbReference type="GO" id="GO:0005524">
    <property type="term" value="F:ATP binding"/>
    <property type="evidence" value="ECO:0007669"/>
    <property type="project" value="UniProtKB-KW"/>
</dbReference>
<dbReference type="SUPFAM" id="SSF52402">
    <property type="entry name" value="Adenine nucleotide alpha hydrolases-like"/>
    <property type="match status" value="1"/>
</dbReference>